<dbReference type="Proteomes" id="UP001603857">
    <property type="component" value="Unassembled WGS sequence"/>
</dbReference>
<organism evidence="1 2">
    <name type="scientific">Flemingia macrophylla</name>
    <dbReference type="NCBI Taxonomy" id="520843"/>
    <lineage>
        <taxon>Eukaryota</taxon>
        <taxon>Viridiplantae</taxon>
        <taxon>Streptophyta</taxon>
        <taxon>Embryophyta</taxon>
        <taxon>Tracheophyta</taxon>
        <taxon>Spermatophyta</taxon>
        <taxon>Magnoliopsida</taxon>
        <taxon>eudicotyledons</taxon>
        <taxon>Gunneridae</taxon>
        <taxon>Pentapetalae</taxon>
        <taxon>rosids</taxon>
        <taxon>fabids</taxon>
        <taxon>Fabales</taxon>
        <taxon>Fabaceae</taxon>
        <taxon>Papilionoideae</taxon>
        <taxon>50 kb inversion clade</taxon>
        <taxon>NPAAA clade</taxon>
        <taxon>indigoferoid/millettioid clade</taxon>
        <taxon>Phaseoleae</taxon>
        <taxon>Flemingia</taxon>
    </lineage>
</organism>
<comment type="caution">
    <text evidence="1">The sequence shown here is derived from an EMBL/GenBank/DDBJ whole genome shotgun (WGS) entry which is preliminary data.</text>
</comment>
<sequence length="157" mass="17817">MDPINDVVTIAPCWNAWKLFGWRHWFAWEHLMAAMREFETELEARPEERGNLEVVAVEHASEQASRRAEEGNALVVFSSPSTPPPSPSISLPLSETSLLPHRHLLPLLCLPLRRDFPLASPCFRRLLLLLCRFRLLHVEPDPDIKASGSCNMNEASI</sequence>
<dbReference type="AlphaFoldDB" id="A0ABD1NM11"/>
<protein>
    <submittedName>
        <fullName evidence="1">Uncharacterized protein</fullName>
    </submittedName>
</protein>
<dbReference type="EMBL" id="JBGMDY010000001">
    <property type="protein sequence ID" value="KAL2348185.1"/>
    <property type="molecule type" value="Genomic_DNA"/>
</dbReference>
<name>A0ABD1NM11_9FABA</name>
<evidence type="ECO:0000313" key="1">
    <source>
        <dbReference type="EMBL" id="KAL2348185.1"/>
    </source>
</evidence>
<accession>A0ABD1NM11</accession>
<reference evidence="1 2" key="1">
    <citation type="submission" date="2024-08" db="EMBL/GenBank/DDBJ databases">
        <title>Insights into the chromosomal genome structure of Flemingia macrophylla.</title>
        <authorList>
            <person name="Ding Y."/>
            <person name="Zhao Y."/>
            <person name="Bi W."/>
            <person name="Wu M."/>
            <person name="Zhao G."/>
            <person name="Gong Y."/>
            <person name="Li W."/>
            <person name="Zhang P."/>
        </authorList>
    </citation>
    <scope>NUCLEOTIDE SEQUENCE [LARGE SCALE GENOMIC DNA]</scope>
    <source>
        <strain evidence="1">DYQJB</strain>
        <tissue evidence="1">Leaf</tissue>
    </source>
</reference>
<proteinExistence type="predicted"/>
<gene>
    <name evidence="1" type="ORF">Fmac_002185</name>
</gene>
<evidence type="ECO:0000313" key="2">
    <source>
        <dbReference type="Proteomes" id="UP001603857"/>
    </source>
</evidence>
<keyword evidence="2" id="KW-1185">Reference proteome</keyword>